<dbReference type="PANTHER" id="PTHR36710:SF18">
    <property type="entry name" value="PECTINESTERASE INHIBITOR 5-RELATED"/>
    <property type="match status" value="1"/>
</dbReference>
<keyword evidence="1 4" id="KW-0732">Signal</keyword>
<dbReference type="InterPro" id="IPR052421">
    <property type="entry name" value="PCW_Enzyme_Inhibitor"/>
</dbReference>
<evidence type="ECO:0000256" key="4">
    <source>
        <dbReference type="SAM" id="SignalP"/>
    </source>
</evidence>
<feature type="domain" description="Pectinesterase inhibitor" evidence="5">
    <location>
        <begin position="34"/>
        <end position="179"/>
    </location>
</feature>
<keyword evidence="2" id="KW-1015">Disulfide bond</keyword>
<dbReference type="FunFam" id="1.20.140.40:FF:000009">
    <property type="entry name" value="Invertase/pectin methylesterase inhibitor family protein"/>
    <property type="match status" value="1"/>
</dbReference>
<evidence type="ECO:0000313" key="7">
    <source>
        <dbReference type="Proteomes" id="UP001634007"/>
    </source>
</evidence>
<gene>
    <name evidence="6" type="ORF">ACJRO7_013151</name>
</gene>
<dbReference type="InterPro" id="IPR035513">
    <property type="entry name" value="Invertase/methylesterase_inhib"/>
</dbReference>
<accession>A0ABD3LPB1</accession>
<dbReference type="SMART" id="SM00856">
    <property type="entry name" value="PMEI"/>
    <property type="match status" value="1"/>
</dbReference>
<evidence type="ECO:0000259" key="5">
    <source>
        <dbReference type="SMART" id="SM00856"/>
    </source>
</evidence>
<dbReference type="Gene3D" id="1.20.140.40">
    <property type="entry name" value="Invertase/pectin methylesterase inhibitor family protein"/>
    <property type="match status" value="1"/>
</dbReference>
<dbReference type="InterPro" id="IPR034087">
    <property type="entry name" value="C/VIF1"/>
</dbReference>
<dbReference type="NCBIfam" id="TIGR01614">
    <property type="entry name" value="PME_inhib"/>
    <property type="match status" value="1"/>
</dbReference>
<protein>
    <recommendedName>
        <fullName evidence="5">Pectinesterase inhibitor domain-containing protein</fullName>
    </recommendedName>
</protein>
<feature type="chain" id="PRO_5044856229" description="Pectinesterase inhibitor domain-containing protein" evidence="4">
    <location>
        <begin position="25"/>
        <end position="187"/>
    </location>
</feature>
<dbReference type="SUPFAM" id="SSF101148">
    <property type="entry name" value="Plant invertase/pectin methylesterase inhibitor"/>
    <property type="match status" value="1"/>
</dbReference>
<evidence type="ECO:0000256" key="2">
    <source>
        <dbReference type="ARBA" id="ARBA00023157"/>
    </source>
</evidence>
<organism evidence="6 7">
    <name type="scientific">Eucalyptus globulus</name>
    <name type="common">Tasmanian blue gum</name>
    <dbReference type="NCBI Taxonomy" id="34317"/>
    <lineage>
        <taxon>Eukaryota</taxon>
        <taxon>Viridiplantae</taxon>
        <taxon>Streptophyta</taxon>
        <taxon>Embryophyta</taxon>
        <taxon>Tracheophyta</taxon>
        <taxon>Spermatophyta</taxon>
        <taxon>Magnoliopsida</taxon>
        <taxon>eudicotyledons</taxon>
        <taxon>Gunneridae</taxon>
        <taxon>Pentapetalae</taxon>
        <taxon>rosids</taxon>
        <taxon>malvids</taxon>
        <taxon>Myrtales</taxon>
        <taxon>Myrtaceae</taxon>
        <taxon>Myrtoideae</taxon>
        <taxon>Eucalypteae</taxon>
        <taxon>Eucalyptus</taxon>
    </lineage>
</organism>
<dbReference type="CDD" id="cd15796">
    <property type="entry name" value="CIF_like"/>
    <property type="match status" value="1"/>
</dbReference>
<dbReference type="Pfam" id="PF04043">
    <property type="entry name" value="PMEI"/>
    <property type="match status" value="1"/>
</dbReference>
<dbReference type="AlphaFoldDB" id="A0ABD3LPB1"/>
<reference evidence="6 7" key="1">
    <citation type="submission" date="2024-11" db="EMBL/GenBank/DDBJ databases">
        <title>Chromosome-level genome assembly of Eucalyptus globulus Labill. provides insights into its genome evolution.</title>
        <authorList>
            <person name="Li X."/>
        </authorList>
    </citation>
    <scope>NUCLEOTIDE SEQUENCE [LARGE SCALE GENOMIC DNA]</scope>
    <source>
        <strain evidence="6">CL2024</strain>
        <tissue evidence="6">Fresh tender leaves</tissue>
    </source>
</reference>
<evidence type="ECO:0000256" key="3">
    <source>
        <dbReference type="ARBA" id="ARBA00038471"/>
    </source>
</evidence>
<keyword evidence="7" id="KW-1185">Reference proteome</keyword>
<dbReference type="Proteomes" id="UP001634007">
    <property type="component" value="Unassembled WGS sequence"/>
</dbReference>
<sequence length="187" mass="19829">MKALVRSLLLLLLLALLAASPVAARSLGFPAAWKIDGLIEQTCRLTPFYDLCLSSLKSDPTSSAADIRGLARIMAGSVLASASHTLDQIQELLSQAPDPETEKPLAYCAELYIPVVKYTLPQALDALNKGQLGFAVYGLSDAGREAEECAKNFSGQGGGSPVTQGNKLVRNLVDVTLAIVKILQKGF</sequence>
<proteinExistence type="inferred from homology"/>
<dbReference type="InterPro" id="IPR006501">
    <property type="entry name" value="Pectinesterase_inhib_dom"/>
</dbReference>
<dbReference type="PANTHER" id="PTHR36710">
    <property type="entry name" value="PECTINESTERASE INHIBITOR-LIKE"/>
    <property type="match status" value="1"/>
</dbReference>
<comment type="similarity">
    <text evidence="3">Belongs to the PMEI family.</text>
</comment>
<dbReference type="EMBL" id="JBJKBG010000002">
    <property type="protein sequence ID" value="KAL3752453.1"/>
    <property type="molecule type" value="Genomic_DNA"/>
</dbReference>
<evidence type="ECO:0000256" key="1">
    <source>
        <dbReference type="ARBA" id="ARBA00022729"/>
    </source>
</evidence>
<comment type="caution">
    <text evidence="6">The sequence shown here is derived from an EMBL/GenBank/DDBJ whole genome shotgun (WGS) entry which is preliminary data.</text>
</comment>
<evidence type="ECO:0000313" key="6">
    <source>
        <dbReference type="EMBL" id="KAL3752453.1"/>
    </source>
</evidence>
<feature type="signal peptide" evidence="4">
    <location>
        <begin position="1"/>
        <end position="24"/>
    </location>
</feature>
<name>A0ABD3LPB1_EUCGL</name>